<reference evidence="7 8" key="1">
    <citation type="submission" date="2019-03" db="EMBL/GenBank/DDBJ databases">
        <title>Genomic Encyclopedia of Type Strains, Phase IV (KMG-IV): sequencing the most valuable type-strain genomes for metagenomic binning, comparative biology and taxonomic classification.</title>
        <authorList>
            <person name="Goeker M."/>
        </authorList>
    </citation>
    <scope>NUCLEOTIDE SEQUENCE [LARGE SCALE GENOMIC DNA]</scope>
    <source>
        <strain evidence="7 8">DSM 28287</strain>
    </source>
</reference>
<name>A0A4R6PWJ3_9FIRM</name>
<dbReference type="GO" id="GO:0006313">
    <property type="term" value="P:DNA transposition"/>
    <property type="evidence" value="ECO:0007669"/>
    <property type="project" value="UniProtKB-UniRule"/>
</dbReference>
<dbReference type="PANTHER" id="PTHR33217:SF7">
    <property type="entry name" value="TRANSPOSASE FOR INSERTION SEQUENCE ELEMENT IS1081"/>
    <property type="match status" value="1"/>
</dbReference>
<keyword evidence="4 6" id="KW-0238">DNA-binding</keyword>
<protein>
    <recommendedName>
        <fullName evidence="6">Mutator family transposase</fullName>
    </recommendedName>
</protein>
<sequence length="412" mass="47417">MAQLNVTLNQEEMLQLLSENREGAFAELLQNNLNSILLAESEAQLHAKPYERTEERQDSRNGMREKDLVTRIGKITLNVPRHRNVPFKSMIFDNYTRSEASLITTMAEMVVAGVSTRKVSRVMETLCGQSYSKSTVSEVCKDLDKNVEEFRTRQIAEPYPFVIVDGTYLKVRENHHVISKPLMIAIGISADGRKTVLGFDYYENESKETWTDFLQSLKNRGLDNIKVITSDAHEGIIFGVHKVYPNVPWQRCHYHFTKNIVEKAPKKYQIGLRSELREMFTKDTLDEATQRRDEIIKDYSDVAPDAIKCLDEGFEDSMTVMGLPEGVRKVIRTSNHIERLNGEVKRRSKVIGIFPNSASVIRLMGSVLMEENEKWGYTRRLFYSKAYNAIKETDYQELIKIAEKQQKMLKAA</sequence>
<evidence type="ECO:0000256" key="4">
    <source>
        <dbReference type="ARBA" id="ARBA00023125"/>
    </source>
</evidence>
<dbReference type="EMBL" id="SNXO01000085">
    <property type="protein sequence ID" value="TDP43725.1"/>
    <property type="molecule type" value="Genomic_DNA"/>
</dbReference>
<dbReference type="InterPro" id="IPR001207">
    <property type="entry name" value="Transposase_mutator"/>
</dbReference>
<evidence type="ECO:0000313" key="8">
    <source>
        <dbReference type="Proteomes" id="UP000295500"/>
    </source>
</evidence>
<evidence type="ECO:0000256" key="1">
    <source>
        <dbReference type="ARBA" id="ARBA00002190"/>
    </source>
</evidence>
<dbReference type="RefSeq" id="WP_133529402.1">
    <property type="nucleotide sequence ID" value="NZ_SNXO01000085.1"/>
</dbReference>
<dbReference type="PANTHER" id="PTHR33217">
    <property type="entry name" value="TRANSPOSASE FOR INSERTION SEQUENCE ELEMENT IS1081"/>
    <property type="match status" value="1"/>
</dbReference>
<keyword evidence="3 6" id="KW-0815">Transposition</keyword>
<dbReference type="AlphaFoldDB" id="A0A4R6PWJ3"/>
<keyword evidence="6" id="KW-0814">Transposable element</keyword>
<evidence type="ECO:0000256" key="3">
    <source>
        <dbReference type="ARBA" id="ARBA00022578"/>
    </source>
</evidence>
<dbReference type="PROSITE" id="PS01007">
    <property type="entry name" value="TRANSPOSASE_MUTATOR"/>
    <property type="match status" value="1"/>
</dbReference>
<comment type="function">
    <text evidence="1 6">Required for the transposition of the insertion element.</text>
</comment>
<dbReference type="OrthoDB" id="9779930at2"/>
<accession>A0A4R6PWJ3</accession>
<evidence type="ECO:0000313" key="7">
    <source>
        <dbReference type="EMBL" id="TDP43725.1"/>
    </source>
</evidence>
<comment type="caution">
    <text evidence="7">The sequence shown here is derived from an EMBL/GenBank/DDBJ whole genome shotgun (WGS) entry which is preliminary data.</text>
</comment>
<organism evidence="7 8">
    <name type="scientific">Aminicella lysinilytica</name>
    <dbReference type="NCBI Taxonomy" id="433323"/>
    <lineage>
        <taxon>Bacteria</taxon>
        <taxon>Bacillati</taxon>
        <taxon>Bacillota</taxon>
        <taxon>Clostridia</taxon>
        <taxon>Peptostreptococcales</taxon>
        <taxon>Anaerovoracaceae</taxon>
        <taxon>Aminicella</taxon>
    </lineage>
</organism>
<proteinExistence type="inferred from homology"/>
<dbReference type="Proteomes" id="UP000295500">
    <property type="component" value="Unassembled WGS sequence"/>
</dbReference>
<comment type="similarity">
    <text evidence="2 6">Belongs to the transposase mutator family.</text>
</comment>
<dbReference type="GO" id="GO:0003677">
    <property type="term" value="F:DNA binding"/>
    <property type="evidence" value="ECO:0007669"/>
    <property type="project" value="UniProtKB-UniRule"/>
</dbReference>
<dbReference type="GO" id="GO:0004803">
    <property type="term" value="F:transposase activity"/>
    <property type="evidence" value="ECO:0007669"/>
    <property type="project" value="UniProtKB-UniRule"/>
</dbReference>
<keyword evidence="8" id="KW-1185">Reference proteome</keyword>
<gene>
    <name evidence="7" type="ORF">EV211_1851</name>
</gene>
<evidence type="ECO:0000256" key="2">
    <source>
        <dbReference type="ARBA" id="ARBA00010961"/>
    </source>
</evidence>
<evidence type="ECO:0000256" key="5">
    <source>
        <dbReference type="ARBA" id="ARBA00023172"/>
    </source>
</evidence>
<dbReference type="Pfam" id="PF00872">
    <property type="entry name" value="Transposase_mut"/>
    <property type="match status" value="1"/>
</dbReference>
<evidence type="ECO:0000256" key="6">
    <source>
        <dbReference type="RuleBase" id="RU365089"/>
    </source>
</evidence>
<keyword evidence="5 6" id="KW-0233">DNA recombination</keyword>
<dbReference type="NCBIfam" id="NF033543">
    <property type="entry name" value="transpos_IS256"/>
    <property type="match status" value="1"/>
</dbReference>